<reference evidence="1 2" key="1">
    <citation type="submission" date="2016-06" db="EMBL/GenBank/DDBJ databases">
        <title>Complete genome sequence of Streptomyces griseochromogenes ATCC 14511, the Blasticidin S producer.</title>
        <authorList>
            <person name="Wu L."/>
        </authorList>
    </citation>
    <scope>NUCLEOTIDE SEQUENCE [LARGE SCALE GENOMIC DNA]</scope>
    <source>
        <strain evidence="1 2">ATCC 14511</strain>
    </source>
</reference>
<dbReference type="EMBL" id="CP016279">
    <property type="protein sequence ID" value="ANP52031.1"/>
    <property type="molecule type" value="Genomic_DNA"/>
</dbReference>
<gene>
    <name evidence="1" type="ORF">AVL59_22830</name>
</gene>
<dbReference type="Proteomes" id="UP000092659">
    <property type="component" value="Chromosome"/>
</dbReference>
<organism evidence="1 2">
    <name type="scientific">Streptomyces griseochromogenes</name>
    <dbReference type="NCBI Taxonomy" id="68214"/>
    <lineage>
        <taxon>Bacteria</taxon>
        <taxon>Bacillati</taxon>
        <taxon>Actinomycetota</taxon>
        <taxon>Actinomycetes</taxon>
        <taxon>Kitasatosporales</taxon>
        <taxon>Streptomycetaceae</taxon>
        <taxon>Streptomyces</taxon>
    </lineage>
</organism>
<evidence type="ECO:0000313" key="2">
    <source>
        <dbReference type="Proteomes" id="UP000092659"/>
    </source>
</evidence>
<dbReference type="AlphaFoldDB" id="A0A1B1AZU2"/>
<sequence length="96" mass="10508">MLVPEQLPSPDEPEPAHAVSREATADIVGEVLAWYRQEILAARCTASDPARLKQLLAEHDACVRDQDRLRDATAQETARIGALYAARLEQLKATGS</sequence>
<name>A0A1B1AZU2_9ACTN</name>
<dbReference type="KEGG" id="sgs:AVL59_22830"/>
<protein>
    <submittedName>
        <fullName evidence="1">Uncharacterized protein</fullName>
    </submittedName>
</protein>
<proteinExistence type="predicted"/>
<accession>A0A1B1AZU2</accession>
<evidence type="ECO:0000313" key="1">
    <source>
        <dbReference type="EMBL" id="ANP52031.1"/>
    </source>
</evidence>